<gene>
    <name evidence="3" type="ORF">C3L33_11589</name>
</gene>
<feature type="non-terminal residue" evidence="3">
    <location>
        <position position="1"/>
    </location>
</feature>
<reference evidence="3 4" key="1">
    <citation type="journal article" date="2019" name="Genome Biol. Evol.">
        <title>The Rhododendron genome and chromosomal organization provide insight into shared whole-genome duplications across the heath family (Ericaceae).</title>
        <authorList>
            <person name="Soza V.L."/>
            <person name="Lindsley D."/>
            <person name="Waalkes A."/>
            <person name="Ramage E."/>
            <person name="Patwardhan R.P."/>
            <person name="Burton J.N."/>
            <person name="Adey A."/>
            <person name="Kumar A."/>
            <person name="Qiu R."/>
            <person name="Shendure J."/>
            <person name="Hall B."/>
        </authorList>
    </citation>
    <scope>NUCLEOTIDE SEQUENCE [LARGE SCALE GENOMIC DNA]</scope>
    <source>
        <strain evidence="3">RSF 1966-606</strain>
    </source>
</reference>
<dbReference type="OrthoDB" id="3945418at2759"/>
<sequence length="290" mass="32592">RLPPGSLGLPIIGQSLVSLRELKANTAEKWLEERVTKYGPVSKLSLFGKPTVFIHGQAANKFVFSSDSRAIANQQPDSFRMIIGERNVLELSGEDHKRVRDALMSFLKPECLKQYVGKMDGEVRRHLELHWEGQQKVTTLYARRGPSLSKRVFHLTKDLISCLVSIHGQDNGESLSEDEIVHNVVAVMFAGHETTATLITFIIRVLANEPAIYARVVQEQEEIAKGKVPGELLTWEDIAKMKYTWKVALETLRMVPPVFGGFRKTLKDIEYGGFIIPKGWQVSGKPHAFS</sequence>
<keyword evidence="4" id="KW-1185">Reference proteome</keyword>
<dbReference type="PANTHER" id="PTHR24286:SF190">
    <property type="entry name" value="CYTOCHROME P450"/>
    <property type="match status" value="1"/>
</dbReference>
<dbReference type="Proteomes" id="UP000428333">
    <property type="component" value="Linkage Group LG07"/>
</dbReference>
<comment type="caution">
    <text evidence="3">The sequence shown here is derived from an EMBL/GenBank/DDBJ whole genome shotgun (WGS) entry which is preliminary data.</text>
</comment>
<dbReference type="GO" id="GO:0004497">
    <property type="term" value="F:monooxygenase activity"/>
    <property type="evidence" value="ECO:0007669"/>
    <property type="project" value="InterPro"/>
</dbReference>
<dbReference type="GO" id="GO:0016705">
    <property type="term" value="F:oxidoreductase activity, acting on paired donors, with incorporation or reduction of molecular oxygen"/>
    <property type="evidence" value="ECO:0007669"/>
    <property type="project" value="InterPro"/>
</dbReference>
<dbReference type="PANTHER" id="PTHR24286">
    <property type="entry name" value="CYTOCHROME P450 26"/>
    <property type="match status" value="1"/>
</dbReference>
<dbReference type="Gene3D" id="1.10.630.10">
    <property type="entry name" value="Cytochrome P450"/>
    <property type="match status" value="1"/>
</dbReference>
<dbReference type="GO" id="GO:0005506">
    <property type="term" value="F:iron ion binding"/>
    <property type="evidence" value="ECO:0007669"/>
    <property type="project" value="InterPro"/>
</dbReference>
<keyword evidence="2" id="KW-0408">Iron</keyword>
<proteinExistence type="predicted"/>
<dbReference type="SUPFAM" id="SSF48264">
    <property type="entry name" value="Cytochrome P450"/>
    <property type="match status" value="1"/>
</dbReference>
<dbReference type="Pfam" id="PF00067">
    <property type="entry name" value="p450"/>
    <property type="match status" value="2"/>
</dbReference>
<dbReference type="GO" id="GO:0016125">
    <property type="term" value="P:sterol metabolic process"/>
    <property type="evidence" value="ECO:0007669"/>
    <property type="project" value="TreeGrafter"/>
</dbReference>
<protein>
    <submittedName>
        <fullName evidence="3">Uncharacterized protein</fullName>
    </submittedName>
</protein>
<dbReference type="AlphaFoldDB" id="A0A6A4LK15"/>
<evidence type="ECO:0000313" key="4">
    <source>
        <dbReference type="Proteomes" id="UP000428333"/>
    </source>
</evidence>
<evidence type="ECO:0000256" key="2">
    <source>
        <dbReference type="ARBA" id="ARBA00023004"/>
    </source>
</evidence>
<evidence type="ECO:0000313" key="3">
    <source>
        <dbReference type="EMBL" id="KAE9456651.1"/>
    </source>
</evidence>
<accession>A0A6A4LK15</accession>
<dbReference type="InterPro" id="IPR001128">
    <property type="entry name" value="Cyt_P450"/>
</dbReference>
<dbReference type="InterPro" id="IPR036396">
    <property type="entry name" value="Cyt_P450_sf"/>
</dbReference>
<organism evidence="3 4">
    <name type="scientific">Rhododendron williamsianum</name>
    <dbReference type="NCBI Taxonomy" id="262921"/>
    <lineage>
        <taxon>Eukaryota</taxon>
        <taxon>Viridiplantae</taxon>
        <taxon>Streptophyta</taxon>
        <taxon>Embryophyta</taxon>
        <taxon>Tracheophyta</taxon>
        <taxon>Spermatophyta</taxon>
        <taxon>Magnoliopsida</taxon>
        <taxon>eudicotyledons</taxon>
        <taxon>Gunneridae</taxon>
        <taxon>Pentapetalae</taxon>
        <taxon>asterids</taxon>
        <taxon>Ericales</taxon>
        <taxon>Ericaceae</taxon>
        <taxon>Ericoideae</taxon>
        <taxon>Rhodoreae</taxon>
        <taxon>Rhododendron</taxon>
    </lineage>
</organism>
<evidence type="ECO:0000256" key="1">
    <source>
        <dbReference type="ARBA" id="ARBA00022723"/>
    </source>
</evidence>
<dbReference type="EMBL" id="QEFC01001721">
    <property type="protein sequence ID" value="KAE9456651.1"/>
    <property type="molecule type" value="Genomic_DNA"/>
</dbReference>
<keyword evidence="1" id="KW-0479">Metal-binding</keyword>
<dbReference type="GO" id="GO:0020037">
    <property type="term" value="F:heme binding"/>
    <property type="evidence" value="ECO:0007669"/>
    <property type="project" value="InterPro"/>
</dbReference>
<name>A0A6A4LK15_9ERIC</name>